<keyword evidence="8" id="KW-0648">Protein biosynthesis</keyword>
<evidence type="ECO:0000256" key="2">
    <source>
        <dbReference type="ARBA" id="ARBA00013168"/>
    </source>
</evidence>
<dbReference type="InterPro" id="IPR018165">
    <property type="entry name" value="Ala-tRNA-synth_IIc_core"/>
</dbReference>
<sequence>LIKSLKKGDILKGEDVFLLYDTYGFPMDLTELIIRERGYKIDVDGYNECMNVQKNKARGSQKFKDDSSFAEWTIISDVSANNFIGYKKTKIESEIVKYRQNEDKIEIVCKDTPFYAESGGQIGDVGRLTANNFDFKVKDVQKSGTDFIHIGQLMKGGMESVENIEARIDEYRRNAIMRNHTATHLLHKALKDVLGDHVEQAGSMVGDEILRFDLTHYEQIMHTQIIEIESLINNIILRNLKVGTEIKSIRDAQKDG</sequence>
<evidence type="ECO:0000256" key="7">
    <source>
        <dbReference type="ARBA" id="ARBA00022884"/>
    </source>
</evidence>
<accession>A0A382ZQ44</accession>
<dbReference type="Gene3D" id="2.40.30.130">
    <property type="match status" value="1"/>
</dbReference>
<dbReference type="InterPro" id="IPR018163">
    <property type="entry name" value="Thr/Ala-tRNA-synth_IIc_edit"/>
</dbReference>
<dbReference type="SUPFAM" id="SSF55186">
    <property type="entry name" value="ThrRS/AlaRS common domain"/>
    <property type="match status" value="1"/>
</dbReference>
<evidence type="ECO:0000313" key="11">
    <source>
        <dbReference type="EMBL" id="SVD97667.1"/>
    </source>
</evidence>
<gene>
    <name evidence="11" type="ORF">METZ01_LOCUS450521</name>
</gene>
<dbReference type="InterPro" id="IPR018164">
    <property type="entry name" value="Ala-tRNA-synth_IIc_N"/>
</dbReference>
<dbReference type="InterPro" id="IPR009000">
    <property type="entry name" value="Transl_B-barrel_sf"/>
</dbReference>
<protein>
    <recommendedName>
        <fullName evidence="2">alanine--tRNA ligase</fullName>
        <ecNumber evidence="2">6.1.1.7</ecNumber>
    </recommendedName>
</protein>
<evidence type="ECO:0000256" key="3">
    <source>
        <dbReference type="ARBA" id="ARBA00022555"/>
    </source>
</evidence>
<feature type="non-terminal residue" evidence="11">
    <location>
        <position position="1"/>
    </location>
</feature>
<evidence type="ECO:0000256" key="9">
    <source>
        <dbReference type="ARBA" id="ARBA00023146"/>
    </source>
</evidence>
<name>A0A382ZQ44_9ZZZZ</name>
<dbReference type="InterPro" id="IPR050058">
    <property type="entry name" value="Ala-tRNA_ligase"/>
</dbReference>
<reference evidence="11" key="1">
    <citation type="submission" date="2018-05" db="EMBL/GenBank/DDBJ databases">
        <authorList>
            <person name="Lanie J.A."/>
            <person name="Ng W.-L."/>
            <person name="Kazmierczak K.M."/>
            <person name="Andrzejewski T.M."/>
            <person name="Davidsen T.M."/>
            <person name="Wayne K.J."/>
            <person name="Tettelin H."/>
            <person name="Glass J.I."/>
            <person name="Rusch D."/>
            <person name="Podicherti R."/>
            <person name="Tsui H.-C.T."/>
            <person name="Winkler M.E."/>
        </authorList>
    </citation>
    <scope>NUCLEOTIDE SEQUENCE</scope>
</reference>
<dbReference type="InterPro" id="IPR018162">
    <property type="entry name" value="Ala-tRNA-ligase_IIc_anticod-bd"/>
</dbReference>
<organism evidence="11">
    <name type="scientific">marine metagenome</name>
    <dbReference type="NCBI Taxonomy" id="408172"/>
    <lineage>
        <taxon>unclassified sequences</taxon>
        <taxon>metagenomes</taxon>
        <taxon>ecological metagenomes</taxon>
    </lineage>
</organism>
<dbReference type="SUPFAM" id="SSF50447">
    <property type="entry name" value="Translation proteins"/>
    <property type="match status" value="1"/>
</dbReference>
<keyword evidence="6" id="KW-0067">ATP-binding</keyword>
<evidence type="ECO:0000256" key="5">
    <source>
        <dbReference type="ARBA" id="ARBA00022741"/>
    </source>
</evidence>
<keyword evidence="4" id="KW-0436">Ligase</keyword>
<evidence type="ECO:0000256" key="6">
    <source>
        <dbReference type="ARBA" id="ARBA00022840"/>
    </source>
</evidence>
<dbReference type="EMBL" id="UINC01185789">
    <property type="protein sequence ID" value="SVD97667.1"/>
    <property type="molecule type" value="Genomic_DNA"/>
</dbReference>
<evidence type="ECO:0000256" key="8">
    <source>
        <dbReference type="ARBA" id="ARBA00022917"/>
    </source>
</evidence>
<proteinExistence type="inferred from homology"/>
<feature type="non-terminal residue" evidence="11">
    <location>
        <position position="256"/>
    </location>
</feature>
<keyword evidence="7" id="KW-0694">RNA-binding</keyword>
<dbReference type="Gene3D" id="3.30.980.10">
    <property type="entry name" value="Threonyl-trna Synthetase, Chain A, domain 2"/>
    <property type="match status" value="1"/>
</dbReference>
<evidence type="ECO:0000259" key="10">
    <source>
        <dbReference type="PROSITE" id="PS50860"/>
    </source>
</evidence>
<dbReference type="GO" id="GO:0005829">
    <property type="term" value="C:cytosol"/>
    <property type="evidence" value="ECO:0007669"/>
    <property type="project" value="TreeGrafter"/>
</dbReference>
<dbReference type="FunFam" id="3.30.980.10:FF:000004">
    <property type="entry name" value="Alanine--tRNA ligase, cytoplasmic"/>
    <property type="match status" value="1"/>
</dbReference>
<keyword evidence="5" id="KW-0547">Nucleotide-binding</keyword>
<dbReference type="Pfam" id="PF01411">
    <property type="entry name" value="tRNA-synt_2c"/>
    <property type="match status" value="1"/>
</dbReference>
<keyword evidence="3" id="KW-0820">tRNA-binding</keyword>
<dbReference type="GO" id="GO:0005524">
    <property type="term" value="F:ATP binding"/>
    <property type="evidence" value="ECO:0007669"/>
    <property type="project" value="UniProtKB-KW"/>
</dbReference>
<dbReference type="GO" id="GO:0006419">
    <property type="term" value="P:alanyl-tRNA aminoacylation"/>
    <property type="evidence" value="ECO:0007669"/>
    <property type="project" value="InterPro"/>
</dbReference>
<evidence type="ECO:0000256" key="1">
    <source>
        <dbReference type="ARBA" id="ARBA00008226"/>
    </source>
</evidence>
<evidence type="ECO:0000256" key="4">
    <source>
        <dbReference type="ARBA" id="ARBA00022598"/>
    </source>
</evidence>
<feature type="domain" description="Alanyl-transfer RNA synthetases family profile" evidence="10">
    <location>
        <begin position="1"/>
        <end position="256"/>
    </location>
</feature>
<dbReference type="EC" id="6.1.1.7" evidence="2"/>
<dbReference type="SUPFAM" id="SSF101353">
    <property type="entry name" value="Putative anticodon-binding domain of alanyl-tRNA synthetase (AlaRS)"/>
    <property type="match status" value="1"/>
</dbReference>
<dbReference type="PANTHER" id="PTHR11777">
    <property type="entry name" value="ALANYL-TRNA SYNTHETASE"/>
    <property type="match status" value="1"/>
</dbReference>
<dbReference type="GO" id="GO:0002161">
    <property type="term" value="F:aminoacyl-tRNA deacylase activity"/>
    <property type="evidence" value="ECO:0007669"/>
    <property type="project" value="TreeGrafter"/>
</dbReference>
<dbReference type="PROSITE" id="PS50860">
    <property type="entry name" value="AA_TRNA_LIGASE_II_ALA"/>
    <property type="match status" value="1"/>
</dbReference>
<dbReference type="AlphaFoldDB" id="A0A382ZQ44"/>
<dbReference type="PANTHER" id="PTHR11777:SF9">
    <property type="entry name" value="ALANINE--TRNA LIGASE, CYTOPLASMIC"/>
    <property type="match status" value="1"/>
</dbReference>
<dbReference type="GO" id="GO:0004813">
    <property type="term" value="F:alanine-tRNA ligase activity"/>
    <property type="evidence" value="ECO:0007669"/>
    <property type="project" value="UniProtKB-EC"/>
</dbReference>
<dbReference type="GO" id="GO:0000049">
    <property type="term" value="F:tRNA binding"/>
    <property type="evidence" value="ECO:0007669"/>
    <property type="project" value="UniProtKB-KW"/>
</dbReference>
<keyword evidence="9" id="KW-0030">Aminoacyl-tRNA synthetase</keyword>
<comment type="similarity">
    <text evidence="1">Belongs to the class-II aminoacyl-tRNA synthetase family.</text>
</comment>